<evidence type="ECO:0000313" key="2">
    <source>
        <dbReference type="Proteomes" id="UP000823405"/>
    </source>
</evidence>
<protein>
    <submittedName>
        <fullName evidence="1">Uncharacterized protein</fullName>
    </submittedName>
</protein>
<comment type="caution">
    <text evidence="1">The sequence shown here is derived from an EMBL/GenBank/DDBJ whole genome shotgun (WGS) entry which is preliminary data.</text>
</comment>
<dbReference type="EMBL" id="JAAAIN010000216">
    <property type="protein sequence ID" value="KAG0317958.1"/>
    <property type="molecule type" value="Genomic_DNA"/>
</dbReference>
<dbReference type="OrthoDB" id="2440899at2759"/>
<dbReference type="Gene3D" id="3.80.10.10">
    <property type="entry name" value="Ribonuclease Inhibitor"/>
    <property type="match status" value="1"/>
</dbReference>
<keyword evidence="2" id="KW-1185">Reference proteome</keyword>
<sequence>MYFSDPMFGGKDWKLDQGRPEFLTSFEICPWFFDQDGEGEWTTGLSRAPLPPPPVKSALVQLLQQNQNLKTLTLFGTVNLHQYEKSDANGCIVDPSIVNSWLEALPESLEALSMDTPWSNPENQRVGERERPTFSVPVLRKVHTLNLVSARCPYFRQYDEPTNFYAELIRACPNLETLRLPVYNSPATRDSTTGFTWDWEAQDYARIFQESCPKLTALCIDGQTSDDHFAQLLGSGSRLGWKSIKIGDRFYPGPARESSVNIDFGPLSTEALLKHAGTLLNVRLHNCSKVPSAAIQQLLCTAFQLRSFHSVSTGSTLQEATLDARDMTGSEWVCEGLESFACRITHIPRPDLGLKWAVESYSWDLYNRYHGPSFKASYLESLSSGGTCTSEESWSLQRRVYNQLARLVRLRELILETKRYTIPYQDDLIPGPTVVQSDNWMDFESWIEIQNCFQPDGLSMTLASGMGVLKELKALKLIGLPYGLDREEEQAWRKEHWPKAIDASAYKRLEDSCWASMFDPPKEWGTL</sequence>
<evidence type="ECO:0000313" key="1">
    <source>
        <dbReference type="EMBL" id="KAG0317958.1"/>
    </source>
</evidence>
<dbReference type="AlphaFoldDB" id="A0A9P6RDE2"/>
<proteinExistence type="predicted"/>
<dbReference type="Proteomes" id="UP000823405">
    <property type="component" value="Unassembled WGS sequence"/>
</dbReference>
<organism evidence="1 2">
    <name type="scientific">Linnemannia gamsii</name>
    <dbReference type="NCBI Taxonomy" id="64522"/>
    <lineage>
        <taxon>Eukaryota</taxon>
        <taxon>Fungi</taxon>
        <taxon>Fungi incertae sedis</taxon>
        <taxon>Mucoromycota</taxon>
        <taxon>Mortierellomycotina</taxon>
        <taxon>Mortierellomycetes</taxon>
        <taxon>Mortierellales</taxon>
        <taxon>Mortierellaceae</taxon>
        <taxon>Linnemannia</taxon>
    </lineage>
</organism>
<accession>A0A9P6RDE2</accession>
<reference evidence="1" key="1">
    <citation type="journal article" date="2020" name="Fungal Divers.">
        <title>Resolving the Mortierellaceae phylogeny through synthesis of multi-gene phylogenetics and phylogenomics.</title>
        <authorList>
            <person name="Vandepol N."/>
            <person name="Liber J."/>
            <person name="Desiro A."/>
            <person name="Na H."/>
            <person name="Kennedy M."/>
            <person name="Barry K."/>
            <person name="Grigoriev I.V."/>
            <person name="Miller A.N."/>
            <person name="O'Donnell K."/>
            <person name="Stajich J.E."/>
            <person name="Bonito G."/>
        </authorList>
    </citation>
    <scope>NUCLEOTIDE SEQUENCE</scope>
    <source>
        <strain evidence="1">NVP60</strain>
    </source>
</reference>
<dbReference type="InterPro" id="IPR032675">
    <property type="entry name" value="LRR_dom_sf"/>
</dbReference>
<gene>
    <name evidence="1" type="ORF">BGZ97_004588</name>
</gene>
<name>A0A9P6RDE2_9FUNG</name>